<comment type="cofactor">
    <cofactor evidence="1">
        <name>Mg(2+)</name>
        <dbReference type="ChEBI" id="CHEBI:18420"/>
    </cofactor>
</comment>
<keyword evidence="6" id="KW-1185">Reference proteome</keyword>
<keyword evidence="2" id="KW-0479">Metal-binding</keyword>
<dbReference type="InterPro" id="IPR023214">
    <property type="entry name" value="HAD_sf"/>
</dbReference>
<dbReference type="PRINTS" id="PR00413">
    <property type="entry name" value="HADHALOGNASE"/>
</dbReference>
<evidence type="ECO:0000256" key="1">
    <source>
        <dbReference type="ARBA" id="ARBA00001946"/>
    </source>
</evidence>
<dbReference type="SFLD" id="SFLDG01129">
    <property type="entry name" value="C1.5:_HAD__Beta-PGM__Phosphata"/>
    <property type="match status" value="1"/>
</dbReference>
<dbReference type="InterPro" id="IPR036412">
    <property type="entry name" value="HAD-like_sf"/>
</dbReference>
<accession>A0ABU0D072</accession>
<evidence type="ECO:0000313" key="6">
    <source>
        <dbReference type="Proteomes" id="UP001232343"/>
    </source>
</evidence>
<dbReference type="Pfam" id="PF00702">
    <property type="entry name" value="Hydrolase"/>
    <property type="match status" value="1"/>
</dbReference>
<keyword evidence="4" id="KW-0460">Magnesium</keyword>
<dbReference type="PANTHER" id="PTHR46470:SF2">
    <property type="entry name" value="GLYCERALDEHYDE 3-PHOSPHATE PHOSPHATASE"/>
    <property type="match status" value="1"/>
</dbReference>
<evidence type="ECO:0000313" key="5">
    <source>
        <dbReference type="EMBL" id="MDQ0341807.1"/>
    </source>
</evidence>
<dbReference type="InterPro" id="IPR051400">
    <property type="entry name" value="HAD-like_hydrolase"/>
</dbReference>
<sequence length="227" mass="25976">MMVKAVFFDLYETLITEWENEKKKADFNPSRLLGMEQDIFKREWGKRKDKRMDGTFKDAKSCLVDMFCELETSFNMDDINKVIEKRIQAKAILFQSIDEKILDTIIQIKAMDIQVGLISNCAPEEVLEWENSSLANLFDTVIFSYRVKCAKPDKEIYDIACKNLNVLPEHSLFIGDGGSDELNGAAQAGLMAYHATWFQPPFINEKITGFPKLKKPSDILTILKTKG</sequence>
<comment type="caution">
    <text evidence="5">The sequence shown here is derived from an EMBL/GenBank/DDBJ whole genome shotgun (WGS) entry which is preliminary data.</text>
</comment>
<protein>
    <submittedName>
        <fullName evidence="5">Hydrolase of the HAD superfamily</fullName>
    </submittedName>
</protein>
<dbReference type="InterPro" id="IPR006439">
    <property type="entry name" value="HAD-SF_hydro_IA"/>
</dbReference>
<dbReference type="SFLD" id="SFLDS00003">
    <property type="entry name" value="Haloacid_Dehalogenase"/>
    <property type="match status" value="1"/>
</dbReference>
<organism evidence="5 6">
    <name type="scientific">Lederbergia wuyishanensis</name>
    <dbReference type="NCBI Taxonomy" id="1347903"/>
    <lineage>
        <taxon>Bacteria</taxon>
        <taxon>Bacillati</taxon>
        <taxon>Bacillota</taxon>
        <taxon>Bacilli</taxon>
        <taxon>Bacillales</taxon>
        <taxon>Bacillaceae</taxon>
        <taxon>Lederbergia</taxon>
    </lineage>
</organism>
<dbReference type="NCBIfam" id="TIGR01549">
    <property type="entry name" value="HAD-SF-IA-v1"/>
    <property type="match status" value="1"/>
</dbReference>
<evidence type="ECO:0000256" key="4">
    <source>
        <dbReference type="ARBA" id="ARBA00022842"/>
    </source>
</evidence>
<evidence type="ECO:0000256" key="2">
    <source>
        <dbReference type="ARBA" id="ARBA00022723"/>
    </source>
</evidence>
<dbReference type="PANTHER" id="PTHR46470">
    <property type="entry name" value="N-ACYLNEURAMINATE-9-PHOSPHATASE"/>
    <property type="match status" value="1"/>
</dbReference>
<proteinExistence type="predicted"/>
<name>A0ABU0D072_9BACI</name>
<dbReference type="Gene3D" id="3.40.50.1000">
    <property type="entry name" value="HAD superfamily/HAD-like"/>
    <property type="match status" value="1"/>
</dbReference>
<dbReference type="RefSeq" id="WP_244680024.1">
    <property type="nucleotide sequence ID" value="NZ_JALIRM010000001.1"/>
</dbReference>
<dbReference type="SUPFAM" id="SSF56784">
    <property type="entry name" value="HAD-like"/>
    <property type="match status" value="1"/>
</dbReference>
<evidence type="ECO:0000256" key="3">
    <source>
        <dbReference type="ARBA" id="ARBA00022801"/>
    </source>
</evidence>
<gene>
    <name evidence="5" type="ORF">J2S14_000600</name>
</gene>
<dbReference type="GO" id="GO:0016787">
    <property type="term" value="F:hydrolase activity"/>
    <property type="evidence" value="ECO:0007669"/>
    <property type="project" value="UniProtKB-KW"/>
</dbReference>
<dbReference type="EMBL" id="JAUSUO010000001">
    <property type="protein sequence ID" value="MDQ0341807.1"/>
    <property type="molecule type" value="Genomic_DNA"/>
</dbReference>
<dbReference type="Proteomes" id="UP001232343">
    <property type="component" value="Unassembled WGS sequence"/>
</dbReference>
<keyword evidence="3 5" id="KW-0378">Hydrolase</keyword>
<reference evidence="5 6" key="1">
    <citation type="submission" date="2023-07" db="EMBL/GenBank/DDBJ databases">
        <title>Genomic Encyclopedia of Type Strains, Phase IV (KMG-IV): sequencing the most valuable type-strain genomes for metagenomic binning, comparative biology and taxonomic classification.</title>
        <authorList>
            <person name="Goeker M."/>
        </authorList>
    </citation>
    <scope>NUCLEOTIDE SEQUENCE [LARGE SCALE GENOMIC DNA]</scope>
    <source>
        <strain evidence="5 6">DSM 27848</strain>
    </source>
</reference>